<dbReference type="SUPFAM" id="SSF57716">
    <property type="entry name" value="Glucocorticoid receptor-like (DNA-binding domain)"/>
    <property type="match status" value="1"/>
</dbReference>
<proteinExistence type="predicted"/>
<protein>
    <submittedName>
        <fullName evidence="1">4025_t:CDS:1</fullName>
    </submittedName>
</protein>
<name>A0A9N9GED4_9GLOM</name>
<accession>A0A9N9GED4</accession>
<comment type="caution">
    <text evidence="1">The sequence shown here is derived from an EMBL/GenBank/DDBJ whole genome shotgun (WGS) entry which is preliminary data.</text>
</comment>
<dbReference type="AlphaFoldDB" id="A0A9N9GED4"/>
<dbReference type="Proteomes" id="UP000789706">
    <property type="component" value="Unassembled WGS sequence"/>
</dbReference>
<gene>
    <name evidence="1" type="ORF">DEBURN_LOCUS9295</name>
</gene>
<sequence>RETSAWRRDFTGEALLCNSCGIIKSYQRAIESGPDDEIKFIKIENEENGEYKSRRNGFKK</sequence>
<reference evidence="1" key="1">
    <citation type="submission" date="2021-06" db="EMBL/GenBank/DDBJ databases">
        <authorList>
            <person name="Kallberg Y."/>
            <person name="Tangrot J."/>
            <person name="Rosling A."/>
        </authorList>
    </citation>
    <scope>NUCLEOTIDE SEQUENCE</scope>
    <source>
        <strain evidence="1">AZ414A</strain>
    </source>
</reference>
<organism evidence="1 2">
    <name type="scientific">Diversispora eburnea</name>
    <dbReference type="NCBI Taxonomy" id="1213867"/>
    <lineage>
        <taxon>Eukaryota</taxon>
        <taxon>Fungi</taxon>
        <taxon>Fungi incertae sedis</taxon>
        <taxon>Mucoromycota</taxon>
        <taxon>Glomeromycotina</taxon>
        <taxon>Glomeromycetes</taxon>
        <taxon>Diversisporales</taxon>
        <taxon>Diversisporaceae</taxon>
        <taxon>Diversispora</taxon>
    </lineage>
</organism>
<dbReference type="GO" id="GO:0006355">
    <property type="term" value="P:regulation of DNA-templated transcription"/>
    <property type="evidence" value="ECO:0007669"/>
    <property type="project" value="InterPro"/>
</dbReference>
<dbReference type="InterPro" id="IPR013088">
    <property type="entry name" value="Znf_NHR/GATA"/>
</dbReference>
<evidence type="ECO:0000313" key="2">
    <source>
        <dbReference type="Proteomes" id="UP000789706"/>
    </source>
</evidence>
<keyword evidence="2" id="KW-1185">Reference proteome</keyword>
<dbReference type="GO" id="GO:0008270">
    <property type="term" value="F:zinc ion binding"/>
    <property type="evidence" value="ECO:0007669"/>
    <property type="project" value="InterPro"/>
</dbReference>
<evidence type="ECO:0000313" key="1">
    <source>
        <dbReference type="EMBL" id="CAG8596121.1"/>
    </source>
</evidence>
<feature type="non-terminal residue" evidence="1">
    <location>
        <position position="60"/>
    </location>
</feature>
<dbReference type="EMBL" id="CAJVPK010001709">
    <property type="protein sequence ID" value="CAG8596121.1"/>
    <property type="molecule type" value="Genomic_DNA"/>
</dbReference>
<dbReference type="Gene3D" id="3.30.50.10">
    <property type="entry name" value="Erythroid Transcription Factor GATA-1, subunit A"/>
    <property type="match status" value="1"/>
</dbReference>